<evidence type="ECO:0000259" key="9">
    <source>
        <dbReference type="Pfam" id="PF01052"/>
    </source>
</evidence>
<dbReference type="GO" id="GO:0006935">
    <property type="term" value="P:chemotaxis"/>
    <property type="evidence" value="ECO:0007669"/>
    <property type="project" value="UniProtKB-KW"/>
</dbReference>
<dbReference type="KEGG" id="ttf:THTE_1108"/>
<dbReference type="SUPFAM" id="SSF101801">
    <property type="entry name" value="Surface presentation of antigens (SPOA)"/>
    <property type="match status" value="1"/>
</dbReference>
<dbReference type="PRINTS" id="PR00956">
    <property type="entry name" value="FLGMOTORFLIN"/>
</dbReference>
<evidence type="ECO:0000313" key="11">
    <source>
        <dbReference type="Proteomes" id="UP000215086"/>
    </source>
</evidence>
<dbReference type="GO" id="GO:0003774">
    <property type="term" value="F:cytoskeletal motor activity"/>
    <property type="evidence" value="ECO:0007669"/>
    <property type="project" value="InterPro"/>
</dbReference>
<keyword evidence="10" id="KW-0969">Cilium</keyword>
<accession>A0A286RCM6</accession>
<feature type="compositionally biased region" description="Low complexity" evidence="8">
    <location>
        <begin position="29"/>
        <end position="40"/>
    </location>
</feature>
<dbReference type="GO" id="GO:0071973">
    <property type="term" value="P:bacterial-type flagellum-dependent cell motility"/>
    <property type="evidence" value="ECO:0007669"/>
    <property type="project" value="InterPro"/>
</dbReference>
<dbReference type="AlphaFoldDB" id="A0A286RCM6"/>
<feature type="region of interest" description="Disordered" evidence="8">
    <location>
        <begin position="1"/>
        <end position="83"/>
    </location>
</feature>
<keyword evidence="4" id="KW-1003">Cell membrane</keyword>
<dbReference type="Pfam" id="PF01052">
    <property type="entry name" value="FliMN_C"/>
    <property type="match status" value="1"/>
</dbReference>
<evidence type="ECO:0000256" key="3">
    <source>
        <dbReference type="ARBA" id="ARBA00021897"/>
    </source>
</evidence>
<keyword evidence="10" id="KW-0282">Flagellum</keyword>
<organism evidence="10 11">
    <name type="scientific">Thermogutta terrifontis</name>
    <dbReference type="NCBI Taxonomy" id="1331910"/>
    <lineage>
        <taxon>Bacteria</taxon>
        <taxon>Pseudomonadati</taxon>
        <taxon>Planctomycetota</taxon>
        <taxon>Planctomycetia</taxon>
        <taxon>Pirellulales</taxon>
        <taxon>Thermoguttaceae</taxon>
        <taxon>Thermogutta</taxon>
    </lineage>
</organism>
<comment type="similarity">
    <text evidence="2">Belongs to the FliN/MopA/SpaO family.</text>
</comment>
<evidence type="ECO:0000256" key="2">
    <source>
        <dbReference type="ARBA" id="ARBA00009226"/>
    </source>
</evidence>
<evidence type="ECO:0000256" key="7">
    <source>
        <dbReference type="ARBA" id="ARBA00023136"/>
    </source>
</evidence>
<dbReference type="RefSeq" id="WP_095414237.1">
    <property type="nucleotide sequence ID" value="NZ_CP018477.1"/>
</dbReference>
<dbReference type="OrthoDB" id="9773459at2"/>
<dbReference type="EMBL" id="CP018477">
    <property type="protein sequence ID" value="ASV73710.1"/>
    <property type="molecule type" value="Genomic_DNA"/>
</dbReference>
<name>A0A286RCM6_9BACT</name>
<dbReference type="InterPro" id="IPR001172">
    <property type="entry name" value="FliN_T3SS_HrcQb"/>
</dbReference>
<evidence type="ECO:0000313" key="10">
    <source>
        <dbReference type="EMBL" id="ASV73710.1"/>
    </source>
</evidence>
<sequence length="220" mass="23378">MAGDEQLSQEEIEKLLQSAKRQPAGNSSAALDGTAANAADDANRPLSQDEIEKLLQQAGRSPATPPPAAKPAPSASTTSEGAEAQIHPADLDYLFRQAEQALASLESDQAGNLPPGLAPFEFTEFSGAPPSTQAATLDLLKEVELDVQIELGRTRLYLEDVLRLRKGAVVTLDKLAGDPVDIYVNGRLIARGEVLVLNDNFCIRVAELVAGRQPQADAEN</sequence>
<dbReference type="InterPro" id="IPR036429">
    <property type="entry name" value="SpoA-like_sf"/>
</dbReference>
<keyword evidence="7" id="KW-0472">Membrane</keyword>
<gene>
    <name evidence="10" type="ORF">THTE_1108</name>
</gene>
<evidence type="ECO:0000256" key="6">
    <source>
        <dbReference type="ARBA" id="ARBA00022779"/>
    </source>
</evidence>
<dbReference type="PANTHER" id="PTHR43484:SF1">
    <property type="entry name" value="FLAGELLAR MOTOR SWITCH PROTEIN FLIN"/>
    <property type="match status" value="1"/>
</dbReference>
<feature type="domain" description="Flagellar motor switch protein FliN-like C-terminal" evidence="9">
    <location>
        <begin position="139"/>
        <end position="209"/>
    </location>
</feature>
<evidence type="ECO:0000256" key="4">
    <source>
        <dbReference type="ARBA" id="ARBA00022475"/>
    </source>
</evidence>
<keyword evidence="10" id="KW-0966">Cell projection</keyword>
<evidence type="ECO:0000256" key="1">
    <source>
        <dbReference type="ARBA" id="ARBA00004413"/>
    </source>
</evidence>
<comment type="subcellular location">
    <subcellularLocation>
        <location evidence="1">Cell membrane</location>
        <topology evidence="1">Peripheral membrane protein</topology>
        <orientation evidence="1">Cytoplasmic side</orientation>
    </subcellularLocation>
</comment>
<dbReference type="GO" id="GO:0009425">
    <property type="term" value="C:bacterial-type flagellum basal body"/>
    <property type="evidence" value="ECO:0007669"/>
    <property type="project" value="InterPro"/>
</dbReference>
<evidence type="ECO:0000256" key="8">
    <source>
        <dbReference type="SAM" id="MobiDB-lite"/>
    </source>
</evidence>
<keyword evidence="5" id="KW-0145">Chemotaxis</keyword>
<keyword evidence="6" id="KW-0283">Flagellar rotation</keyword>
<evidence type="ECO:0000256" key="5">
    <source>
        <dbReference type="ARBA" id="ARBA00022500"/>
    </source>
</evidence>
<dbReference type="PANTHER" id="PTHR43484">
    <property type="match status" value="1"/>
</dbReference>
<dbReference type="InterPro" id="IPR012826">
    <property type="entry name" value="FliN"/>
</dbReference>
<proteinExistence type="inferred from homology"/>
<dbReference type="Proteomes" id="UP000215086">
    <property type="component" value="Chromosome"/>
</dbReference>
<reference evidence="10 11" key="1">
    <citation type="journal article" name="Front. Microbiol.">
        <title>Sugar Metabolism of the First Thermophilic Planctomycete Thermogutta terrifontis: Comparative Genomic and Transcriptomic Approaches.</title>
        <authorList>
            <person name="Elcheninov A.G."/>
            <person name="Menzel P."/>
            <person name="Gudbergsdottir S.R."/>
            <person name="Slesarev A.I."/>
            <person name="Kadnikov V.V."/>
            <person name="Krogh A."/>
            <person name="Bonch-Osmolovskaya E.A."/>
            <person name="Peng X."/>
            <person name="Kublanov I.V."/>
        </authorList>
    </citation>
    <scope>NUCLEOTIDE SEQUENCE [LARGE SCALE GENOMIC DNA]</scope>
    <source>
        <strain evidence="10 11">R1</strain>
    </source>
</reference>
<protein>
    <recommendedName>
        <fullName evidence="3">Flagellar motor switch protein FliN</fullName>
    </recommendedName>
</protein>
<keyword evidence="11" id="KW-1185">Reference proteome</keyword>
<dbReference type="InterPro" id="IPR001543">
    <property type="entry name" value="FliN-like_C"/>
</dbReference>
<dbReference type="Gene3D" id="2.30.330.10">
    <property type="entry name" value="SpoA-like"/>
    <property type="match status" value="1"/>
</dbReference>
<dbReference type="GO" id="GO:0005886">
    <property type="term" value="C:plasma membrane"/>
    <property type="evidence" value="ECO:0007669"/>
    <property type="project" value="UniProtKB-SubCell"/>
</dbReference>
<dbReference type="InterPro" id="IPR051469">
    <property type="entry name" value="FliN/MopA/SpaO"/>
</dbReference>
<dbReference type="NCBIfam" id="TIGR02480">
    <property type="entry name" value="fliN"/>
    <property type="match status" value="1"/>
</dbReference>